<proteinExistence type="inferred from homology"/>
<dbReference type="PANTHER" id="PTHR13789">
    <property type="entry name" value="MONOOXYGENASE"/>
    <property type="match status" value="1"/>
</dbReference>
<keyword evidence="4" id="KW-0560">Oxidoreductase</keyword>
<dbReference type="EMBL" id="MIKG01000001">
    <property type="protein sequence ID" value="RAO65167.1"/>
    <property type="molecule type" value="Genomic_DNA"/>
</dbReference>
<evidence type="ECO:0000256" key="6">
    <source>
        <dbReference type="SAM" id="MobiDB-lite"/>
    </source>
</evidence>
<evidence type="ECO:0000313" key="9">
    <source>
        <dbReference type="Proteomes" id="UP000249363"/>
    </source>
</evidence>
<dbReference type="GeneID" id="63790396"/>
<accession>A0A364KNN4</accession>
<evidence type="ECO:0000259" key="7">
    <source>
        <dbReference type="Pfam" id="PF01494"/>
    </source>
</evidence>
<evidence type="ECO:0000313" key="8">
    <source>
        <dbReference type="EMBL" id="RAO65167.1"/>
    </source>
</evidence>
<gene>
    <name evidence="8" type="ORF">BHQ10_001179</name>
</gene>
<feature type="compositionally biased region" description="Low complexity" evidence="6">
    <location>
        <begin position="440"/>
        <end position="468"/>
    </location>
</feature>
<comment type="similarity">
    <text evidence="1">Belongs to the paxM FAD-dependent monooxygenase family.</text>
</comment>
<evidence type="ECO:0000256" key="1">
    <source>
        <dbReference type="ARBA" id="ARBA00007992"/>
    </source>
</evidence>
<dbReference type="PRINTS" id="PR00420">
    <property type="entry name" value="RNGMNOXGNASE"/>
</dbReference>
<dbReference type="GO" id="GO:0071949">
    <property type="term" value="F:FAD binding"/>
    <property type="evidence" value="ECO:0007669"/>
    <property type="project" value="InterPro"/>
</dbReference>
<keyword evidence="3" id="KW-0274">FAD</keyword>
<dbReference type="STRING" id="1196081.A0A364KNN4"/>
<dbReference type="InterPro" id="IPR050493">
    <property type="entry name" value="FAD-dep_Monooxygenase_BioMet"/>
</dbReference>
<dbReference type="OrthoDB" id="16820at2759"/>
<keyword evidence="9" id="KW-1185">Reference proteome</keyword>
<dbReference type="Gene3D" id="3.50.50.60">
    <property type="entry name" value="FAD/NAD(P)-binding domain"/>
    <property type="match status" value="1"/>
</dbReference>
<dbReference type="SUPFAM" id="SSF51905">
    <property type="entry name" value="FAD/NAD(P)-binding domain"/>
    <property type="match status" value="1"/>
</dbReference>
<feature type="domain" description="FAD-binding" evidence="7">
    <location>
        <begin position="4"/>
        <end position="352"/>
    </location>
</feature>
<keyword evidence="5" id="KW-0503">Monooxygenase</keyword>
<dbReference type="PANTHER" id="PTHR13789:SF309">
    <property type="entry name" value="PUTATIVE (AFU_ORTHOLOGUE AFUA_6G14510)-RELATED"/>
    <property type="match status" value="1"/>
</dbReference>
<dbReference type="AlphaFoldDB" id="A0A364KNN4"/>
<dbReference type="Pfam" id="PF01494">
    <property type="entry name" value="FAD_binding_3"/>
    <property type="match status" value="1"/>
</dbReference>
<dbReference type="GO" id="GO:0004497">
    <property type="term" value="F:monooxygenase activity"/>
    <property type="evidence" value="ECO:0007669"/>
    <property type="project" value="UniProtKB-KW"/>
</dbReference>
<comment type="caution">
    <text evidence="8">The sequence shown here is derived from an EMBL/GenBank/DDBJ whole genome shotgun (WGS) entry which is preliminary data.</text>
</comment>
<sequence length="494" mass="54988">MLRDIIIIGSGLSGLSAALAFSHYLTPLIPDLRITIFELHPVPSTSGGALSLSPVALRHFDHLGILDELEEYGPESGVDVDAVEIFSSRTGKPISNLDFSGKQGLGYGDAETGKRYRARRVMRINLSLAMMAATEKRGNIKIVFGKKFLKAVQLEDENRIEVHFQDGARATGHLLLGCDGVWSATRRKFIDPGRDAKYTGFSLVQGTVKTTSLKVNPHFRNSSMNLSKNGSLLITFHEKQHQEIFTSAMVECREESVKDHTDMVKWKRDMINDSLRNEISSRFKDSVIPFVREVATSPEVDWMMYPIYQVPLGGNWYTKRAILLGDAAHAMLPRDESAAYAIDDAILLARIVSNHIDYPLETSFQIYDSLRRTDIAHAFKDSAKLWQRRNTDAGPIETWFRERLVPFQIKHELVSRKAAFEYDASKAAIPSLSRSLTPLSSLRPDSKSGSSFSSHDTITSSGGSSSHNGHLRTHSSCAQAEMTKLMSGLVVNEK</sequence>
<evidence type="ECO:0000256" key="4">
    <source>
        <dbReference type="ARBA" id="ARBA00023002"/>
    </source>
</evidence>
<name>A0A364KNN4_TALAM</name>
<reference evidence="8 9" key="1">
    <citation type="journal article" date="2017" name="Biotechnol. Biofuels">
        <title>Differential beta-glucosidase expression as a function of carbon source availability in Talaromyces amestolkiae: a genomic and proteomic approach.</title>
        <authorList>
            <person name="de Eugenio L.I."/>
            <person name="Mendez-Liter J.A."/>
            <person name="Nieto-Dominguez M."/>
            <person name="Alonso L."/>
            <person name="Gil-Munoz J."/>
            <person name="Barriuso J."/>
            <person name="Prieto A."/>
            <person name="Martinez M.J."/>
        </authorList>
    </citation>
    <scope>NUCLEOTIDE SEQUENCE [LARGE SCALE GENOMIC DNA]</scope>
    <source>
        <strain evidence="8 9">CIB</strain>
    </source>
</reference>
<feature type="region of interest" description="Disordered" evidence="6">
    <location>
        <begin position="440"/>
        <end position="475"/>
    </location>
</feature>
<dbReference type="InterPro" id="IPR002938">
    <property type="entry name" value="FAD-bd"/>
</dbReference>
<evidence type="ECO:0000256" key="2">
    <source>
        <dbReference type="ARBA" id="ARBA00022630"/>
    </source>
</evidence>
<organism evidence="8 9">
    <name type="scientific">Talaromyces amestolkiae</name>
    <dbReference type="NCBI Taxonomy" id="1196081"/>
    <lineage>
        <taxon>Eukaryota</taxon>
        <taxon>Fungi</taxon>
        <taxon>Dikarya</taxon>
        <taxon>Ascomycota</taxon>
        <taxon>Pezizomycotina</taxon>
        <taxon>Eurotiomycetes</taxon>
        <taxon>Eurotiomycetidae</taxon>
        <taxon>Eurotiales</taxon>
        <taxon>Trichocomaceae</taxon>
        <taxon>Talaromyces</taxon>
        <taxon>Talaromyces sect. Talaromyces</taxon>
    </lineage>
</organism>
<dbReference type="Proteomes" id="UP000249363">
    <property type="component" value="Unassembled WGS sequence"/>
</dbReference>
<evidence type="ECO:0000256" key="5">
    <source>
        <dbReference type="ARBA" id="ARBA00023033"/>
    </source>
</evidence>
<dbReference type="RefSeq" id="XP_040729684.1">
    <property type="nucleotide sequence ID" value="XM_040873186.1"/>
</dbReference>
<protein>
    <recommendedName>
        <fullName evidence="7">FAD-binding domain-containing protein</fullName>
    </recommendedName>
</protein>
<keyword evidence="2" id="KW-0285">Flavoprotein</keyword>
<evidence type="ECO:0000256" key="3">
    <source>
        <dbReference type="ARBA" id="ARBA00022827"/>
    </source>
</evidence>
<dbReference type="InterPro" id="IPR036188">
    <property type="entry name" value="FAD/NAD-bd_sf"/>
</dbReference>